<dbReference type="PANTHER" id="PTHR12526:SF638">
    <property type="entry name" value="SPORE COAT PROTEIN SA"/>
    <property type="match status" value="1"/>
</dbReference>
<feature type="domain" description="Glycosyl transferase family 1" evidence="1">
    <location>
        <begin position="180"/>
        <end position="335"/>
    </location>
</feature>
<keyword evidence="4" id="KW-1185">Reference proteome</keyword>
<sequence>MPYRIEILLHKLKILHINTEKTWRGGEQQVLYLVKGLRDRGYESGVICQPNSPLAERAKVEKLWVDEVRMRGGVDPCAIFSVAKLLRRGYDILHLHTSNAHTLGLLASMLTKGHKTVVSRRVSFPIKHSLRRLKYMGVDKVIAVSEDIRESLIHYGIPPQLVVTIHSAIDLNRYKKRNCEPSEPVVGIIAHLAEHKGHRYFLEAAKEVSAIIPTARFLVIGDGEKREELERYAKNLDIAERVSFLGFQKDIPQAVSLCTITVLSSISGEGSPGVLKESMATGVPVITTDVGGSVEIVEDGITGLVVPPMNSKALALAMIKLLTDDKLRKNLARKGLRKVNEFSVDRMVEKTEAVYKSLLT</sequence>
<dbReference type="InterPro" id="IPR001296">
    <property type="entry name" value="Glyco_trans_1"/>
</dbReference>
<evidence type="ECO:0000259" key="2">
    <source>
        <dbReference type="Pfam" id="PF13439"/>
    </source>
</evidence>
<proteinExistence type="predicted"/>
<feature type="domain" description="Glycosyltransferase subfamily 4-like N-terminal" evidence="2">
    <location>
        <begin position="24"/>
        <end position="173"/>
    </location>
</feature>
<name>I3IPF2_9BACT</name>
<dbReference type="AlphaFoldDB" id="I3IPF2"/>
<dbReference type="eggNOG" id="COG0438">
    <property type="taxonomic scope" value="Bacteria"/>
</dbReference>
<dbReference type="Gene3D" id="3.40.50.2000">
    <property type="entry name" value="Glycogen Phosphorylase B"/>
    <property type="match status" value="2"/>
</dbReference>
<reference evidence="3 4" key="1">
    <citation type="journal article" date="2012" name="FEBS Lett.">
        <title>Anammox organism KSU-1 expresses a NirK-type copper-containing nitrite reductase instead of a NirS-type with cytochrome cd1.</title>
        <authorList>
            <person name="Hira D."/>
            <person name="Toh H."/>
            <person name="Migita C.T."/>
            <person name="Okubo H."/>
            <person name="Nishiyama T."/>
            <person name="Hattori M."/>
            <person name="Furukawa K."/>
            <person name="Fujii T."/>
        </authorList>
    </citation>
    <scope>NUCLEOTIDE SEQUENCE [LARGE SCALE GENOMIC DNA]</scope>
</reference>
<protein>
    <submittedName>
        <fullName evidence="3">Glycosyltransferase</fullName>
    </submittedName>
</protein>
<dbReference type="InterPro" id="IPR028098">
    <property type="entry name" value="Glyco_trans_4-like_N"/>
</dbReference>
<dbReference type="OrthoDB" id="9775208at2"/>
<evidence type="ECO:0000313" key="3">
    <source>
        <dbReference type="EMBL" id="GAB63597.1"/>
    </source>
</evidence>
<dbReference type="GO" id="GO:0016757">
    <property type="term" value="F:glycosyltransferase activity"/>
    <property type="evidence" value="ECO:0007669"/>
    <property type="project" value="InterPro"/>
</dbReference>
<dbReference type="PANTHER" id="PTHR12526">
    <property type="entry name" value="GLYCOSYLTRANSFERASE"/>
    <property type="match status" value="1"/>
</dbReference>
<accession>I3IPF2</accession>
<keyword evidence="3" id="KW-0808">Transferase</keyword>
<comment type="caution">
    <text evidence="3">The sequence shown here is derived from an EMBL/GenBank/DDBJ whole genome shotgun (WGS) entry which is preliminary data.</text>
</comment>
<evidence type="ECO:0000259" key="1">
    <source>
        <dbReference type="Pfam" id="PF00534"/>
    </source>
</evidence>
<dbReference type="STRING" id="247490.KSU1_D0288"/>
<dbReference type="SUPFAM" id="SSF53756">
    <property type="entry name" value="UDP-Glycosyltransferase/glycogen phosphorylase"/>
    <property type="match status" value="1"/>
</dbReference>
<dbReference type="EMBL" id="BAFH01000004">
    <property type="protein sequence ID" value="GAB63597.1"/>
    <property type="molecule type" value="Genomic_DNA"/>
</dbReference>
<organism evidence="3 4">
    <name type="scientific">Candidatus Jettenia caeni</name>
    <dbReference type="NCBI Taxonomy" id="247490"/>
    <lineage>
        <taxon>Bacteria</taxon>
        <taxon>Pseudomonadati</taxon>
        <taxon>Planctomycetota</taxon>
        <taxon>Candidatus Brocadiia</taxon>
        <taxon>Candidatus Brocadiales</taxon>
        <taxon>Candidatus Brocadiaceae</taxon>
        <taxon>Candidatus Jettenia</taxon>
    </lineage>
</organism>
<dbReference type="Pfam" id="PF13439">
    <property type="entry name" value="Glyco_transf_4"/>
    <property type="match status" value="1"/>
</dbReference>
<dbReference type="Proteomes" id="UP000002985">
    <property type="component" value="Unassembled WGS sequence"/>
</dbReference>
<evidence type="ECO:0000313" key="4">
    <source>
        <dbReference type="Proteomes" id="UP000002985"/>
    </source>
</evidence>
<gene>
    <name evidence="3" type="ORF">KSU1_D0288</name>
</gene>
<dbReference type="Pfam" id="PF00534">
    <property type="entry name" value="Glycos_transf_1"/>
    <property type="match status" value="1"/>
</dbReference>